<dbReference type="InterPro" id="IPR045339">
    <property type="entry name" value="DUF6534"/>
</dbReference>
<evidence type="ECO:0000313" key="4">
    <source>
        <dbReference type="Proteomes" id="UP001385951"/>
    </source>
</evidence>
<proteinExistence type="predicted"/>
<dbReference type="EMBL" id="JASBNA010000118">
    <property type="protein sequence ID" value="KAK7676411.1"/>
    <property type="molecule type" value="Genomic_DNA"/>
</dbReference>
<reference evidence="3 4" key="1">
    <citation type="submission" date="2022-09" db="EMBL/GenBank/DDBJ databases">
        <authorList>
            <person name="Palmer J.M."/>
        </authorList>
    </citation>
    <scope>NUCLEOTIDE SEQUENCE [LARGE SCALE GENOMIC DNA]</scope>
    <source>
        <strain evidence="3 4">DSM 7382</strain>
    </source>
</reference>
<feature type="transmembrane region" description="Helical" evidence="1">
    <location>
        <begin position="202"/>
        <end position="226"/>
    </location>
</feature>
<comment type="caution">
    <text evidence="3">The sequence shown here is derived from an EMBL/GenBank/DDBJ whole genome shotgun (WGS) entry which is preliminary data.</text>
</comment>
<feature type="transmembrane region" description="Helical" evidence="1">
    <location>
        <begin position="165"/>
        <end position="190"/>
    </location>
</feature>
<gene>
    <name evidence="3" type="ORF">QCA50_020629</name>
</gene>
<sequence length="321" mass="35178">MADPASSVPIDPFQLLGGLLALICISFALYGIGVAQAYVFMFNSKNDTTRLKLLVAIVFIAETLHSAFVLRLLYYYTLNVMSSFPAVSIIDWSVPAMLFTEDVLAFFVQSFYVWRIWHLSGRSITLIGILVLILILRIGSVIATAVFSIKLGVWDGFEPDSPSSIIALVSVALSAALDGLIACGMIYYLWSSHSGLMKTAGVTRWLMAYCVNTNLLNVLVAIVIAVTYAKLSHSSMMFLGWISLVSKLYSNAFLGTLNARHLMRQNLNRGIDKTDVELPYFRSATDYGPGTVQSAPAETNPSTLVISNEANGKFLDVETKD</sequence>
<feature type="domain" description="DUF6534" evidence="2">
    <location>
        <begin position="174"/>
        <end position="261"/>
    </location>
</feature>
<name>A0AAW0FGM6_9APHY</name>
<protein>
    <recommendedName>
        <fullName evidence="2">DUF6534 domain-containing protein</fullName>
    </recommendedName>
</protein>
<feature type="transmembrane region" description="Helical" evidence="1">
    <location>
        <begin position="53"/>
        <end position="76"/>
    </location>
</feature>
<keyword evidence="4" id="KW-1185">Reference proteome</keyword>
<feature type="transmembrane region" description="Helical" evidence="1">
    <location>
        <begin position="238"/>
        <end position="259"/>
    </location>
</feature>
<dbReference type="Proteomes" id="UP001385951">
    <property type="component" value="Unassembled WGS sequence"/>
</dbReference>
<dbReference type="Pfam" id="PF20152">
    <property type="entry name" value="DUF6534"/>
    <property type="match status" value="1"/>
</dbReference>
<organism evidence="3 4">
    <name type="scientific">Cerrena zonata</name>
    <dbReference type="NCBI Taxonomy" id="2478898"/>
    <lineage>
        <taxon>Eukaryota</taxon>
        <taxon>Fungi</taxon>
        <taxon>Dikarya</taxon>
        <taxon>Basidiomycota</taxon>
        <taxon>Agaricomycotina</taxon>
        <taxon>Agaricomycetes</taxon>
        <taxon>Polyporales</taxon>
        <taxon>Cerrenaceae</taxon>
        <taxon>Cerrena</taxon>
    </lineage>
</organism>
<evidence type="ECO:0000256" key="1">
    <source>
        <dbReference type="SAM" id="Phobius"/>
    </source>
</evidence>
<dbReference type="PANTHER" id="PTHR40465">
    <property type="entry name" value="CHROMOSOME 1, WHOLE GENOME SHOTGUN SEQUENCE"/>
    <property type="match status" value="1"/>
</dbReference>
<accession>A0AAW0FGM6</accession>
<dbReference type="PANTHER" id="PTHR40465:SF1">
    <property type="entry name" value="DUF6534 DOMAIN-CONTAINING PROTEIN"/>
    <property type="match status" value="1"/>
</dbReference>
<dbReference type="AlphaFoldDB" id="A0AAW0FGM6"/>
<feature type="transmembrane region" description="Helical" evidence="1">
    <location>
        <begin position="126"/>
        <end position="153"/>
    </location>
</feature>
<evidence type="ECO:0000313" key="3">
    <source>
        <dbReference type="EMBL" id="KAK7676411.1"/>
    </source>
</evidence>
<keyword evidence="1" id="KW-1133">Transmembrane helix</keyword>
<keyword evidence="1" id="KW-0812">Transmembrane</keyword>
<feature type="transmembrane region" description="Helical" evidence="1">
    <location>
        <begin position="96"/>
        <end position="114"/>
    </location>
</feature>
<keyword evidence="1" id="KW-0472">Membrane</keyword>
<feature type="transmembrane region" description="Helical" evidence="1">
    <location>
        <begin position="15"/>
        <end position="41"/>
    </location>
</feature>
<evidence type="ECO:0000259" key="2">
    <source>
        <dbReference type="Pfam" id="PF20152"/>
    </source>
</evidence>